<gene>
    <name evidence="2" type="ORF">M419DRAFT_80346</name>
</gene>
<feature type="chain" id="PRO_5001534205" evidence="1">
    <location>
        <begin position="25"/>
        <end position="425"/>
    </location>
</feature>
<dbReference type="Proteomes" id="UP000024376">
    <property type="component" value="Unassembled WGS sequence"/>
</dbReference>
<evidence type="ECO:0000256" key="1">
    <source>
        <dbReference type="SAM" id="SignalP"/>
    </source>
</evidence>
<dbReference type="KEGG" id="trr:M419DRAFT_80346"/>
<feature type="signal peptide" evidence="1">
    <location>
        <begin position="1"/>
        <end position="24"/>
    </location>
</feature>
<organism evidence="2 3">
    <name type="scientific">Hypocrea jecorina (strain ATCC 56765 / BCRC 32924 / NRRL 11460 / Rut C-30)</name>
    <name type="common">Trichoderma reesei</name>
    <dbReference type="NCBI Taxonomy" id="1344414"/>
    <lineage>
        <taxon>Eukaryota</taxon>
        <taxon>Fungi</taxon>
        <taxon>Dikarya</taxon>
        <taxon>Ascomycota</taxon>
        <taxon>Pezizomycotina</taxon>
        <taxon>Sordariomycetes</taxon>
        <taxon>Hypocreomycetidae</taxon>
        <taxon>Hypocreales</taxon>
        <taxon>Hypocreaceae</taxon>
        <taxon>Trichoderma</taxon>
    </lineage>
</organism>
<keyword evidence="1" id="KW-0732">Signal</keyword>
<proteinExistence type="predicted"/>
<protein>
    <submittedName>
        <fullName evidence="2">Uncharacterized protein</fullName>
    </submittedName>
</protein>
<dbReference type="EMBL" id="KI911147">
    <property type="protein sequence ID" value="ETS01962.1"/>
    <property type="molecule type" value="Genomic_DNA"/>
</dbReference>
<dbReference type="OrthoDB" id="10031947at2759"/>
<evidence type="ECO:0000313" key="3">
    <source>
        <dbReference type="Proteomes" id="UP000024376"/>
    </source>
</evidence>
<evidence type="ECO:0000313" key="2">
    <source>
        <dbReference type="EMBL" id="ETS01962.1"/>
    </source>
</evidence>
<sequence>MLPQMKYLSASLAVLLAASPLAQATPARGCRASCNAADNLIRLLRSPSNLPEALPFCSEYLQLPASTITVGTVTPTTTAYSTIFTNVLPTITIAAEHVDTVIPTRTVTVTNVHTETSIVTDTSLTTELVTVTAAAVQQRAVSTPLSQQITQSYGSSRISSGCACLTIPISTISVSVTGQTVTITETAKLTTTEPEATQILTSYRTTTLAEVVETTTIDSTTTIPATTTQVSVVTSTVTATAAPSATGYFYIRNVRPAADNFFTGNFLLNRDFSATNKVQAATIAGANTTAPRMGLTPEGYLTIMQSRVAASAATGTEDQTWVAYVHSNMNSEPLAFDKLSNVQACSTCQPLKFQISQESDGLYINFANEGSRAIYICGPNSSAGVAFYAFWTGLTGPPTSSCFLQRIYESKEGVAGPTFGTPTHG</sequence>
<dbReference type="HOGENOM" id="CLU_713659_0_0_1"/>
<accession>A0A024SCR0</accession>
<name>A0A024SCR0_HYPJR</name>
<dbReference type="AlphaFoldDB" id="A0A024SCR0"/>
<reference evidence="3" key="1">
    <citation type="journal article" date="2013" name="Ind. Biotechnol.">
        <title>Comparative genomics analysis of Trichoderma reesei strains.</title>
        <authorList>
            <person name="Koike H."/>
            <person name="Aerts A."/>
            <person name="LaButti K."/>
            <person name="Grigoriev I.V."/>
            <person name="Baker S.E."/>
        </authorList>
    </citation>
    <scope>NUCLEOTIDE SEQUENCE [LARGE SCALE GENOMIC DNA]</scope>
    <source>
        <strain evidence="3">ATCC 56765 / BCRC 32924 / NRRL 11460 / Rut C-30</strain>
    </source>
</reference>